<dbReference type="EMBL" id="JADFFL010000015">
    <property type="protein sequence ID" value="MBE9664663.1"/>
    <property type="molecule type" value="Genomic_DNA"/>
</dbReference>
<name>A0A929L1Z0_9SPHI</name>
<evidence type="ECO:0008006" key="3">
    <source>
        <dbReference type="Google" id="ProtNLM"/>
    </source>
</evidence>
<comment type="caution">
    <text evidence="1">The sequence shown here is derived from an EMBL/GenBank/DDBJ whole genome shotgun (WGS) entry which is preliminary data.</text>
</comment>
<evidence type="ECO:0000313" key="2">
    <source>
        <dbReference type="Proteomes" id="UP000622475"/>
    </source>
</evidence>
<accession>A0A929L1Z0</accession>
<protein>
    <recommendedName>
        <fullName evidence="3">Uracil DNA glycosylase superfamily protein</fullName>
    </recommendedName>
</protein>
<evidence type="ECO:0000313" key="1">
    <source>
        <dbReference type="EMBL" id="MBE9664663.1"/>
    </source>
</evidence>
<organism evidence="1 2">
    <name type="scientific">Mucilaginibacter myungsuensis</name>
    <dbReference type="NCBI Taxonomy" id="649104"/>
    <lineage>
        <taxon>Bacteria</taxon>
        <taxon>Pseudomonadati</taxon>
        <taxon>Bacteroidota</taxon>
        <taxon>Sphingobacteriia</taxon>
        <taxon>Sphingobacteriales</taxon>
        <taxon>Sphingobacteriaceae</taxon>
        <taxon>Mucilaginibacter</taxon>
    </lineage>
</organism>
<sequence length="243" mass="27917">MDTNLYCSTYDALLKDRLVHLSNYPQFLPFIGNAWEGQQNRILLIAESHYLPSKSNGKSSSQTWYDGNKSLLSERERGWTNTRGIVEWADGYALDKTKFSKGHSIFYNIKNAVFDARNISKKDKYLFHQFGYYNYFQRPAEETGASIQLSGNDYRIAYNTIKAIAEIAQPTDLIFVSKKAYNSFIHWRNKEADGIFTNIRSHSVPHPASAWWNRPHNACDGKSGKQKFIDIIQKIDGLIESVV</sequence>
<reference evidence="1" key="1">
    <citation type="submission" date="2020-10" db="EMBL/GenBank/DDBJ databases">
        <title>Mucilaginibacter mali sp. nov., isolated from rhizosphere soil of apple orchard.</title>
        <authorList>
            <person name="Lee J.-S."/>
            <person name="Kim H.S."/>
            <person name="Kim J.-S."/>
        </authorList>
    </citation>
    <scope>NUCLEOTIDE SEQUENCE</scope>
    <source>
        <strain evidence="1">KCTC 22746</strain>
    </source>
</reference>
<keyword evidence="2" id="KW-1185">Reference proteome</keyword>
<dbReference type="RefSeq" id="WP_194114171.1">
    <property type="nucleotide sequence ID" value="NZ_JADFFL010000015.1"/>
</dbReference>
<proteinExistence type="predicted"/>
<dbReference type="AlphaFoldDB" id="A0A929L1Z0"/>
<gene>
    <name evidence="1" type="ORF">IRJ16_22475</name>
</gene>
<dbReference type="Proteomes" id="UP000622475">
    <property type="component" value="Unassembled WGS sequence"/>
</dbReference>